<reference evidence="11 12" key="1">
    <citation type="submission" date="2015-07" db="EMBL/GenBank/DDBJ databases">
        <authorList>
            <person name="Noorani M."/>
        </authorList>
    </citation>
    <scope>NUCLEOTIDE SEQUENCE [LARGE SCALE GENOMIC DNA]</scope>
    <source>
        <strain evidence="11 12">NRRL B-24567</strain>
    </source>
</reference>
<dbReference type="Gene3D" id="3.40.630.30">
    <property type="match status" value="1"/>
</dbReference>
<evidence type="ECO:0000256" key="6">
    <source>
        <dbReference type="ARBA" id="ARBA00022679"/>
    </source>
</evidence>
<dbReference type="SUPFAM" id="SSF55729">
    <property type="entry name" value="Acyl-CoA N-acyltransferases (Nat)"/>
    <property type="match status" value="1"/>
</dbReference>
<evidence type="ECO:0000256" key="1">
    <source>
        <dbReference type="ARBA" id="ARBA00003741"/>
    </source>
</evidence>
<dbReference type="InterPro" id="IPR012772">
    <property type="entry name" value="Ectoine_EctA"/>
</dbReference>
<dbReference type="InterPro" id="IPR000182">
    <property type="entry name" value="GNAT_dom"/>
</dbReference>
<comment type="function">
    <text evidence="1 9">Catalyzes the acetylation of L-2,4-diaminobutyrate (DABA) to gamma-N-acetyl-alpha,gamma-diaminobutyric acid (ADABA) with acetyl coenzyme A.</text>
</comment>
<comment type="pathway">
    <text evidence="2 9">Amine and polyamine biosynthesis; ectoine biosynthesis; L-ectoine from L-aspartate 4-semialdehyde: step 2/3.</text>
</comment>
<dbReference type="PROSITE" id="PS51186">
    <property type="entry name" value="GNAT"/>
    <property type="match status" value="1"/>
</dbReference>
<dbReference type="AlphaFoldDB" id="A0A0M8QTR3"/>
<protein>
    <recommendedName>
        <fullName evidence="5 9">L-2,4-diaminobutyric acid acetyltransferase</fullName>
        <shortName evidence="9">DABA acetyltransferase</shortName>
        <ecNumber evidence="4 9">2.3.1.178</ecNumber>
    </recommendedName>
</protein>
<dbReference type="InterPro" id="IPR016181">
    <property type="entry name" value="Acyl_CoA_acyltransferase"/>
</dbReference>
<evidence type="ECO:0000256" key="4">
    <source>
        <dbReference type="ARBA" id="ARBA00012355"/>
    </source>
</evidence>
<dbReference type="OrthoDB" id="2436196at2"/>
<comment type="similarity">
    <text evidence="3 9">Belongs to the acetyltransferase family. EctA subfamily.</text>
</comment>
<evidence type="ECO:0000256" key="3">
    <source>
        <dbReference type="ARBA" id="ARBA00010712"/>
    </source>
</evidence>
<evidence type="ECO:0000313" key="12">
    <source>
        <dbReference type="Proteomes" id="UP000037773"/>
    </source>
</evidence>
<keyword evidence="12" id="KW-1185">Reference proteome</keyword>
<keyword evidence="7 9" id="KW-0012">Acyltransferase</keyword>
<dbReference type="EMBL" id="LGCN01000108">
    <property type="protein sequence ID" value="KOT41269.1"/>
    <property type="molecule type" value="Genomic_DNA"/>
</dbReference>
<dbReference type="Pfam" id="PF00583">
    <property type="entry name" value="Acetyltransf_1"/>
    <property type="match status" value="1"/>
</dbReference>
<dbReference type="GO" id="GO:0019491">
    <property type="term" value="P:ectoine biosynthetic process"/>
    <property type="evidence" value="ECO:0007669"/>
    <property type="project" value="UniProtKB-UniPathway"/>
</dbReference>
<dbReference type="CDD" id="cd04301">
    <property type="entry name" value="NAT_SF"/>
    <property type="match status" value="1"/>
</dbReference>
<evidence type="ECO:0000256" key="5">
    <source>
        <dbReference type="ARBA" id="ARBA00017935"/>
    </source>
</evidence>
<evidence type="ECO:0000256" key="9">
    <source>
        <dbReference type="RuleBase" id="RU365045"/>
    </source>
</evidence>
<dbReference type="GO" id="GO:0033816">
    <property type="term" value="F:diaminobutyrate acetyltransferase activity"/>
    <property type="evidence" value="ECO:0007669"/>
    <property type="project" value="UniProtKB-EC"/>
</dbReference>
<dbReference type="Proteomes" id="UP000037773">
    <property type="component" value="Unassembled WGS sequence"/>
</dbReference>
<organism evidence="11 12">
    <name type="scientific">Streptomyces caelestis</name>
    <dbReference type="NCBI Taxonomy" id="36816"/>
    <lineage>
        <taxon>Bacteria</taxon>
        <taxon>Bacillati</taxon>
        <taxon>Actinomycetota</taxon>
        <taxon>Actinomycetes</taxon>
        <taxon>Kitasatosporales</taxon>
        <taxon>Streptomycetaceae</taxon>
        <taxon>Streptomyces</taxon>
    </lineage>
</organism>
<sequence length="166" mass="18267">MDTLVMTAPTVENGPAAWRIARDSGVLDVNSSYSYLLWFREFARTSAVALRSGGAPVGFVTGFHRPEQPGTLAVWQIAVDRERRGHGVASALLDHLADRLTAIGALRYLETTIGADNTASDRLFRSFAERHAAPLERDVLFPAELFPDTHEAEFLYRIGPLGRQTA</sequence>
<dbReference type="NCBIfam" id="TIGR02406">
    <property type="entry name" value="ectoine_EctA"/>
    <property type="match status" value="1"/>
</dbReference>
<gene>
    <name evidence="9" type="primary">ectA</name>
    <name evidence="11" type="ORF">ADK41_10135</name>
</gene>
<evidence type="ECO:0000259" key="10">
    <source>
        <dbReference type="PROSITE" id="PS51186"/>
    </source>
</evidence>
<name>A0A0M8QTR3_9ACTN</name>
<comment type="catalytic activity">
    <reaction evidence="8 9">
        <text>L-2,4-diaminobutanoate + acetyl-CoA = (2S)-4-acetamido-2-aminobutanoate + CoA + H(+)</text>
        <dbReference type="Rhea" id="RHEA:16901"/>
        <dbReference type="ChEBI" id="CHEBI:15378"/>
        <dbReference type="ChEBI" id="CHEBI:57287"/>
        <dbReference type="ChEBI" id="CHEBI:57288"/>
        <dbReference type="ChEBI" id="CHEBI:58761"/>
        <dbReference type="ChEBI" id="CHEBI:58929"/>
        <dbReference type="EC" id="2.3.1.178"/>
    </reaction>
</comment>
<feature type="domain" description="N-acetyltransferase" evidence="10">
    <location>
        <begin position="4"/>
        <end position="148"/>
    </location>
</feature>
<evidence type="ECO:0000256" key="2">
    <source>
        <dbReference type="ARBA" id="ARBA00004978"/>
    </source>
</evidence>
<dbReference type="EC" id="2.3.1.178" evidence="4 9"/>
<evidence type="ECO:0000256" key="8">
    <source>
        <dbReference type="ARBA" id="ARBA00048924"/>
    </source>
</evidence>
<comment type="caution">
    <text evidence="11">The sequence shown here is derived from an EMBL/GenBank/DDBJ whole genome shotgun (WGS) entry which is preliminary data.</text>
</comment>
<dbReference type="RefSeq" id="WP_051843216.1">
    <property type="nucleotide sequence ID" value="NZ_LGCN01000108.1"/>
</dbReference>
<evidence type="ECO:0000313" key="11">
    <source>
        <dbReference type="EMBL" id="KOT41269.1"/>
    </source>
</evidence>
<keyword evidence="6 9" id="KW-0808">Transferase</keyword>
<dbReference type="PATRIC" id="fig|36816.3.peg.2187"/>
<accession>A0A0M8QTR3</accession>
<evidence type="ECO:0000256" key="7">
    <source>
        <dbReference type="ARBA" id="ARBA00023315"/>
    </source>
</evidence>
<proteinExistence type="inferred from homology"/>
<dbReference type="UniPathway" id="UPA00067">
    <property type="reaction ID" value="UER00122"/>
</dbReference>